<organism evidence="2">
    <name type="scientific">Fagus sylvatica</name>
    <name type="common">Beechnut</name>
    <dbReference type="NCBI Taxonomy" id="28930"/>
    <lineage>
        <taxon>Eukaryota</taxon>
        <taxon>Viridiplantae</taxon>
        <taxon>Streptophyta</taxon>
        <taxon>Embryophyta</taxon>
        <taxon>Tracheophyta</taxon>
        <taxon>Spermatophyta</taxon>
        <taxon>Magnoliopsida</taxon>
        <taxon>eudicotyledons</taxon>
        <taxon>Gunneridae</taxon>
        <taxon>Pentapetalae</taxon>
        <taxon>rosids</taxon>
        <taxon>fabids</taxon>
        <taxon>Fagales</taxon>
        <taxon>Fagaceae</taxon>
        <taxon>Fagus</taxon>
    </lineage>
</organism>
<gene>
    <name evidence="2" type="ORF">FSB_LOCUS4940</name>
</gene>
<evidence type="ECO:0000313" key="2">
    <source>
        <dbReference type="EMBL" id="SPC77058.1"/>
    </source>
</evidence>
<sequence>MNGRHNSIMEPSDDLVTFTIPVFKAMRETFVIFIRRTDKRFDGKVERSIEVELSRILSLVSKQVQIIVQETKLGVHIGVLSDNIQELQVQLDEHVNRFGAIDARMERIELSFASMQALLEERLPPSLHHHSGVKWNIKKNSHGREENSRGSKSHSNILFRFHNNKAWLVTLGSQENHHGFKMSLKILGMILEEKEEAMKGKVEYKIGSTMDRIKVINHGSKQGWSYMGTKGGHGPCQLSKRNPIVGRSVCVVQRERATAEKRPPSSVDSPVPFT</sequence>
<evidence type="ECO:0000256" key="1">
    <source>
        <dbReference type="SAM" id="MobiDB-lite"/>
    </source>
</evidence>
<accession>A0A2N9EQF4</accession>
<protein>
    <submittedName>
        <fullName evidence="2">Uncharacterized protein</fullName>
    </submittedName>
</protein>
<dbReference type="EMBL" id="OIVN01000249">
    <property type="protein sequence ID" value="SPC77058.1"/>
    <property type="molecule type" value="Genomic_DNA"/>
</dbReference>
<dbReference type="AlphaFoldDB" id="A0A2N9EQF4"/>
<name>A0A2N9EQF4_FAGSY</name>
<feature type="region of interest" description="Disordered" evidence="1">
    <location>
        <begin position="255"/>
        <end position="274"/>
    </location>
</feature>
<proteinExistence type="predicted"/>
<reference evidence="2" key="1">
    <citation type="submission" date="2018-02" db="EMBL/GenBank/DDBJ databases">
        <authorList>
            <person name="Cohen D.B."/>
            <person name="Kent A.D."/>
        </authorList>
    </citation>
    <scope>NUCLEOTIDE SEQUENCE</scope>
</reference>